<evidence type="ECO:0000313" key="1">
    <source>
        <dbReference type="EMBL" id="CAB4136754.1"/>
    </source>
</evidence>
<dbReference type="EMBL" id="LR796565">
    <property type="protein sequence ID" value="CAB4151822.1"/>
    <property type="molecule type" value="Genomic_DNA"/>
</dbReference>
<dbReference type="EMBL" id="LR796793">
    <property type="protein sequence ID" value="CAB4166710.1"/>
    <property type="molecule type" value="Genomic_DNA"/>
</dbReference>
<reference evidence="1" key="1">
    <citation type="submission" date="2020-04" db="EMBL/GenBank/DDBJ databases">
        <authorList>
            <person name="Chiriac C."/>
            <person name="Salcher M."/>
            <person name="Ghai R."/>
            <person name="Kavagutti S V."/>
        </authorList>
    </citation>
    <scope>NUCLEOTIDE SEQUENCE</scope>
</reference>
<gene>
    <name evidence="1" type="ORF">UFOVP305_10</name>
    <name evidence="2" type="ORF">UFOVP593_35</name>
    <name evidence="3" type="ORF">UFOVP842_45</name>
</gene>
<protein>
    <submittedName>
        <fullName evidence="1">Uncharacterized protein</fullName>
    </submittedName>
</protein>
<accession>A0A6J5LQ54</accession>
<name>A0A6J5LQ54_9CAUD</name>
<sequence length="64" mass="7346">MNHDHDELAEIVRELTRQDIGVDVDRVLDDCAEHHALQGEVAQMTVEFVRDRIAAIFVSQDEDE</sequence>
<organism evidence="1">
    <name type="scientific">uncultured Caudovirales phage</name>
    <dbReference type="NCBI Taxonomy" id="2100421"/>
    <lineage>
        <taxon>Viruses</taxon>
        <taxon>Duplodnaviria</taxon>
        <taxon>Heunggongvirae</taxon>
        <taxon>Uroviricota</taxon>
        <taxon>Caudoviricetes</taxon>
        <taxon>Peduoviridae</taxon>
        <taxon>Maltschvirus</taxon>
        <taxon>Maltschvirus maltsch</taxon>
    </lineage>
</organism>
<proteinExistence type="predicted"/>
<evidence type="ECO:0000313" key="3">
    <source>
        <dbReference type="EMBL" id="CAB4166710.1"/>
    </source>
</evidence>
<dbReference type="EMBL" id="LR796324">
    <property type="protein sequence ID" value="CAB4136754.1"/>
    <property type="molecule type" value="Genomic_DNA"/>
</dbReference>
<evidence type="ECO:0000313" key="2">
    <source>
        <dbReference type="EMBL" id="CAB4151822.1"/>
    </source>
</evidence>